<organism evidence="4 5">
    <name type="scientific">Paracoccus fistulariae</name>
    <dbReference type="NCBI Taxonomy" id="658446"/>
    <lineage>
        <taxon>Bacteria</taxon>
        <taxon>Pseudomonadati</taxon>
        <taxon>Pseudomonadota</taxon>
        <taxon>Alphaproteobacteria</taxon>
        <taxon>Rhodobacterales</taxon>
        <taxon>Paracoccaceae</taxon>
        <taxon>Paracoccus</taxon>
    </lineage>
</organism>
<evidence type="ECO:0000259" key="3">
    <source>
        <dbReference type="Pfam" id="PF02826"/>
    </source>
</evidence>
<gene>
    <name evidence="4" type="ORF">JHX87_03125</name>
</gene>
<feature type="domain" description="D-isomer specific 2-hydroxyacid dehydrogenase NAD-binding" evidence="3">
    <location>
        <begin position="113"/>
        <end position="284"/>
    </location>
</feature>
<dbReference type="InterPro" id="IPR006140">
    <property type="entry name" value="D-isomer_DH_NAD-bd"/>
</dbReference>
<reference evidence="4 5" key="1">
    <citation type="submission" date="2021-01" db="EMBL/GenBank/DDBJ databases">
        <title>Biogeographic distribution of Paracoccus.</title>
        <authorList>
            <person name="Hollensteiner J."/>
            <person name="Leineberger J."/>
            <person name="Brinkhoff T."/>
            <person name="Daniel R."/>
        </authorList>
    </citation>
    <scope>NUCLEOTIDE SEQUENCE [LARGE SCALE GENOMIC DNA]</scope>
    <source>
        <strain evidence="4 5">KCTC 22803</strain>
    </source>
</reference>
<dbReference type="RefSeq" id="WP_271886387.1">
    <property type="nucleotide sequence ID" value="NZ_CP067136.1"/>
</dbReference>
<name>A0ABY7SLQ8_9RHOB</name>
<evidence type="ECO:0000256" key="2">
    <source>
        <dbReference type="ARBA" id="ARBA00023027"/>
    </source>
</evidence>
<proteinExistence type="predicted"/>
<dbReference type="InterPro" id="IPR036291">
    <property type="entry name" value="NAD(P)-bd_dom_sf"/>
</dbReference>
<dbReference type="EMBL" id="CP067136">
    <property type="protein sequence ID" value="WCR07840.1"/>
    <property type="molecule type" value="Genomic_DNA"/>
</dbReference>
<dbReference type="Gene3D" id="3.40.50.720">
    <property type="entry name" value="NAD(P)-binding Rossmann-like Domain"/>
    <property type="match status" value="2"/>
</dbReference>
<evidence type="ECO:0000256" key="1">
    <source>
        <dbReference type="ARBA" id="ARBA00023002"/>
    </source>
</evidence>
<dbReference type="SUPFAM" id="SSF51735">
    <property type="entry name" value="NAD(P)-binding Rossmann-fold domains"/>
    <property type="match status" value="1"/>
</dbReference>
<keyword evidence="1" id="KW-0560">Oxidoreductase</keyword>
<accession>A0ABY7SLQ8</accession>
<protein>
    <submittedName>
        <fullName evidence="4">D-2-hydroxyacid dehydrogenase</fullName>
    </submittedName>
</protein>
<dbReference type="SUPFAM" id="SSF52283">
    <property type="entry name" value="Formate/glycerate dehydrogenase catalytic domain-like"/>
    <property type="match status" value="1"/>
</dbReference>
<sequence>MTKTKILIIQDDPKDSLPQLAAAFPDCDFHACAADETVEDALGRVGPQIVFGLHGLRFPAHTHAAALNCPTVRWLHNGGAGVDHLPPWDPRKVVVTNSAGVSSRFMAETVTGAILMMNFGFPAYLRQQEAHIWRKLPWTSLSEKTVLIVGLGGIGSAVAERLRMFGAHVIGARRGSSVCPHVDEQIPMEHLANALPRADYVCIHVPNTAATHHLVDADFLSRMRPGAILVNTSRGAQVDEVALISALQAGHLGGAYLDVFATEPLPQDSALWDMPNVVISPHHADAALGWQSGSVAFFTENLRRYLAGQRMTNICDPHRGY</sequence>
<evidence type="ECO:0000313" key="5">
    <source>
        <dbReference type="Proteomes" id="UP001219349"/>
    </source>
</evidence>
<dbReference type="Pfam" id="PF02826">
    <property type="entry name" value="2-Hacid_dh_C"/>
    <property type="match status" value="1"/>
</dbReference>
<dbReference type="CDD" id="cd05300">
    <property type="entry name" value="2-Hacid_dh_1"/>
    <property type="match status" value="1"/>
</dbReference>
<dbReference type="PANTHER" id="PTHR43333:SF1">
    <property type="entry name" value="D-ISOMER SPECIFIC 2-HYDROXYACID DEHYDROGENASE NAD-BINDING DOMAIN-CONTAINING PROTEIN"/>
    <property type="match status" value="1"/>
</dbReference>
<keyword evidence="5" id="KW-1185">Reference proteome</keyword>
<dbReference type="PANTHER" id="PTHR43333">
    <property type="entry name" value="2-HACID_DH_C DOMAIN-CONTAINING PROTEIN"/>
    <property type="match status" value="1"/>
</dbReference>
<dbReference type="Proteomes" id="UP001219349">
    <property type="component" value="Chromosome"/>
</dbReference>
<keyword evidence="2" id="KW-0520">NAD</keyword>
<evidence type="ECO:0000313" key="4">
    <source>
        <dbReference type="EMBL" id="WCR07840.1"/>
    </source>
</evidence>